<dbReference type="Gene3D" id="3.40.630.30">
    <property type="match status" value="1"/>
</dbReference>
<dbReference type="EMBL" id="JACRSQ010000014">
    <property type="protein sequence ID" value="MBC8543922.1"/>
    <property type="molecule type" value="Genomic_DNA"/>
</dbReference>
<gene>
    <name evidence="4" type="ORF">H8730_10235</name>
</gene>
<protein>
    <submittedName>
        <fullName evidence="4">GNAT family N-acetyltransferase</fullName>
    </submittedName>
</protein>
<evidence type="ECO:0000256" key="1">
    <source>
        <dbReference type="ARBA" id="ARBA00022679"/>
    </source>
</evidence>
<keyword evidence="1" id="KW-0808">Transferase</keyword>
<dbReference type="SUPFAM" id="SSF55729">
    <property type="entry name" value="Acyl-CoA N-acyltransferases (Nat)"/>
    <property type="match status" value="1"/>
</dbReference>
<dbReference type="PROSITE" id="PS51186">
    <property type="entry name" value="GNAT"/>
    <property type="match status" value="1"/>
</dbReference>
<dbReference type="InterPro" id="IPR000182">
    <property type="entry name" value="GNAT_dom"/>
</dbReference>
<comment type="caution">
    <text evidence="4">The sequence shown here is derived from an EMBL/GenBank/DDBJ whole genome shotgun (WGS) entry which is preliminary data.</text>
</comment>
<evidence type="ECO:0000313" key="4">
    <source>
        <dbReference type="EMBL" id="MBC8543922.1"/>
    </source>
</evidence>
<dbReference type="PANTHER" id="PTHR43072">
    <property type="entry name" value="N-ACETYLTRANSFERASE"/>
    <property type="match status" value="1"/>
</dbReference>
<reference evidence="4" key="1">
    <citation type="submission" date="2020-08" db="EMBL/GenBank/DDBJ databases">
        <title>Genome public.</title>
        <authorList>
            <person name="Liu C."/>
            <person name="Sun Q."/>
        </authorList>
    </citation>
    <scope>NUCLEOTIDE SEQUENCE</scope>
    <source>
        <strain evidence="4">NSJ-32</strain>
    </source>
</reference>
<dbReference type="GO" id="GO:0016747">
    <property type="term" value="F:acyltransferase activity, transferring groups other than amino-acyl groups"/>
    <property type="evidence" value="ECO:0007669"/>
    <property type="project" value="InterPro"/>
</dbReference>
<keyword evidence="2" id="KW-0012">Acyltransferase</keyword>
<dbReference type="Pfam" id="PF13420">
    <property type="entry name" value="Acetyltransf_4"/>
    <property type="match status" value="1"/>
</dbReference>
<dbReference type="Proteomes" id="UP000657006">
    <property type="component" value="Unassembled WGS sequence"/>
</dbReference>
<keyword evidence="5" id="KW-1185">Reference proteome</keyword>
<sequence>MSIRIATIQDAEALLAIYAPYVENTAITFEYTVPSVEEFARRIHRVMTRYPYLIAEAEGEILGYAYASAFHSRAAYDWAVEVSIYVNRHKRRMGIGGTLYKALEMSLSAQNILNLNACIAYPEEEDEYLTKDSVAFHQHLGYQMVGEFHQCGYKFNRWYNMVWMEKHIGAHVENQSKVKTFDEVRDTLQSQYGI</sequence>
<accession>A0A926DUG4</accession>
<organism evidence="4 5">
    <name type="scientific">Bianquea renquensis</name>
    <dbReference type="NCBI Taxonomy" id="2763661"/>
    <lineage>
        <taxon>Bacteria</taxon>
        <taxon>Bacillati</taxon>
        <taxon>Bacillota</taxon>
        <taxon>Clostridia</taxon>
        <taxon>Eubacteriales</taxon>
        <taxon>Bianqueaceae</taxon>
        <taxon>Bianquea</taxon>
    </lineage>
</organism>
<dbReference type="CDD" id="cd04301">
    <property type="entry name" value="NAT_SF"/>
    <property type="match status" value="1"/>
</dbReference>
<dbReference type="AlphaFoldDB" id="A0A926DUG4"/>
<dbReference type="PANTHER" id="PTHR43072:SF23">
    <property type="entry name" value="UPF0039 PROTEIN C11D3.02C"/>
    <property type="match status" value="1"/>
</dbReference>
<name>A0A926DUG4_9FIRM</name>
<evidence type="ECO:0000313" key="5">
    <source>
        <dbReference type="Proteomes" id="UP000657006"/>
    </source>
</evidence>
<feature type="domain" description="N-acetyltransferase" evidence="3">
    <location>
        <begin position="1"/>
        <end position="169"/>
    </location>
</feature>
<evidence type="ECO:0000256" key="2">
    <source>
        <dbReference type="ARBA" id="ARBA00023315"/>
    </source>
</evidence>
<proteinExistence type="predicted"/>
<evidence type="ECO:0000259" key="3">
    <source>
        <dbReference type="PROSITE" id="PS51186"/>
    </source>
</evidence>
<dbReference type="InterPro" id="IPR016181">
    <property type="entry name" value="Acyl_CoA_acyltransferase"/>
</dbReference>